<dbReference type="Pfam" id="PF00297">
    <property type="entry name" value="Ribosomal_L3"/>
    <property type="match status" value="1"/>
</dbReference>
<dbReference type="PANTHER" id="PTHR11229">
    <property type="entry name" value="50S RIBOSOMAL PROTEIN L3"/>
    <property type="match status" value="1"/>
</dbReference>
<dbReference type="InterPro" id="IPR019926">
    <property type="entry name" value="Ribosomal_uL3_CS"/>
</dbReference>
<accession>A0ABS3ASB7</accession>
<dbReference type="SUPFAM" id="SSF50447">
    <property type="entry name" value="Translation proteins"/>
    <property type="match status" value="1"/>
</dbReference>
<proteinExistence type="inferred from homology"/>
<evidence type="ECO:0000256" key="8">
    <source>
        <dbReference type="RuleBase" id="RU003905"/>
    </source>
</evidence>
<keyword evidence="4 7" id="KW-0689">Ribosomal protein</keyword>
<comment type="subunit">
    <text evidence="7 9">Part of the 50S ribosomal subunit. Forms a cluster with proteins L14 and L19.</text>
</comment>
<evidence type="ECO:0000313" key="11">
    <source>
        <dbReference type="Proteomes" id="UP000724964"/>
    </source>
</evidence>
<comment type="similarity">
    <text evidence="1 7 8">Belongs to the universal ribosomal protein uL3 family.</text>
</comment>
<evidence type="ECO:0000256" key="1">
    <source>
        <dbReference type="ARBA" id="ARBA00006540"/>
    </source>
</evidence>
<evidence type="ECO:0000256" key="2">
    <source>
        <dbReference type="ARBA" id="ARBA00022730"/>
    </source>
</evidence>
<protein>
    <recommendedName>
        <fullName evidence="6 7">Large ribosomal subunit protein uL3</fullName>
    </recommendedName>
</protein>
<dbReference type="InterPro" id="IPR009000">
    <property type="entry name" value="Transl_B-barrel_sf"/>
</dbReference>
<evidence type="ECO:0000256" key="3">
    <source>
        <dbReference type="ARBA" id="ARBA00022884"/>
    </source>
</evidence>
<dbReference type="PROSITE" id="PS00474">
    <property type="entry name" value="RIBOSOMAL_L3"/>
    <property type="match status" value="1"/>
</dbReference>
<evidence type="ECO:0000256" key="5">
    <source>
        <dbReference type="ARBA" id="ARBA00023274"/>
    </source>
</evidence>
<evidence type="ECO:0000256" key="6">
    <source>
        <dbReference type="ARBA" id="ARBA00035243"/>
    </source>
</evidence>
<name>A0ABS3ASB7_9ACTN</name>
<reference evidence="10" key="1">
    <citation type="submission" date="2021-02" db="EMBL/GenBank/DDBJ databases">
        <title>Activity-based single-cell genomes from oceanic crustal fluid captures similar information to metagenomic and metatranscriptomic surveys with orders of magnitude less sampling.</title>
        <authorList>
            <person name="D'Angelo T.S."/>
            <person name="Orcutt B.N."/>
        </authorList>
    </citation>
    <scope>NUCLEOTIDE SEQUENCE [LARGE SCALE GENOMIC DNA]</scope>
    <source>
        <strain evidence="10">AH-315-J10</strain>
    </source>
</reference>
<keyword evidence="11" id="KW-1185">Reference proteome</keyword>
<dbReference type="HAMAP" id="MF_01325_B">
    <property type="entry name" value="Ribosomal_uL3_B"/>
    <property type="match status" value="1"/>
</dbReference>
<keyword evidence="5 7" id="KW-0687">Ribonucleoprotein</keyword>
<comment type="caution">
    <text evidence="10">The sequence shown here is derived from an EMBL/GenBank/DDBJ whole genome shotgun (WGS) entry which is preliminary data.</text>
</comment>
<dbReference type="Gene3D" id="3.30.160.810">
    <property type="match status" value="1"/>
</dbReference>
<dbReference type="Proteomes" id="UP000724964">
    <property type="component" value="Unassembled WGS sequence"/>
</dbReference>
<evidence type="ECO:0000256" key="9">
    <source>
        <dbReference type="RuleBase" id="RU003906"/>
    </source>
</evidence>
<keyword evidence="2 7" id="KW-0699">rRNA-binding</keyword>
<dbReference type="EMBL" id="JAFIUH010000008">
    <property type="protein sequence ID" value="MBN4059632.1"/>
    <property type="molecule type" value="Genomic_DNA"/>
</dbReference>
<evidence type="ECO:0000313" key="10">
    <source>
        <dbReference type="EMBL" id="MBN4059632.1"/>
    </source>
</evidence>
<evidence type="ECO:0000256" key="4">
    <source>
        <dbReference type="ARBA" id="ARBA00022980"/>
    </source>
</evidence>
<dbReference type="InterPro" id="IPR000597">
    <property type="entry name" value="Ribosomal_uL3"/>
</dbReference>
<keyword evidence="3 7" id="KW-0694">RNA-binding</keyword>
<gene>
    <name evidence="7 10" type="primary">rplC</name>
    <name evidence="10" type="ORF">JYT35_00775</name>
</gene>
<comment type="function">
    <text evidence="7 9">One of the primary rRNA binding proteins, it binds directly near the 3'-end of the 23S rRNA, where it nucleates assembly of the 50S subunit.</text>
</comment>
<organism evidence="10 11">
    <name type="scientific">Acidimicrobium ferrooxidans</name>
    <dbReference type="NCBI Taxonomy" id="53635"/>
    <lineage>
        <taxon>Bacteria</taxon>
        <taxon>Bacillati</taxon>
        <taxon>Actinomycetota</taxon>
        <taxon>Acidimicrobiia</taxon>
        <taxon>Acidimicrobiales</taxon>
        <taxon>Acidimicrobiaceae</taxon>
        <taxon>Acidimicrobium</taxon>
    </lineage>
</organism>
<evidence type="ECO:0000256" key="7">
    <source>
        <dbReference type="HAMAP-Rule" id="MF_01325"/>
    </source>
</evidence>
<dbReference type="Gene3D" id="2.40.30.10">
    <property type="entry name" value="Translation factors"/>
    <property type="match status" value="1"/>
</dbReference>
<dbReference type="NCBIfam" id="TIGR03625">
    <property type="entry name" value="L3_bact"/>
    <property type="match status" value="1"/>
</dbReference>
<sequence length="211" mass="22449">MAKKAIVAEKVGMTQLWDDDNRVVPVTMLRVSPCRIVQIKTNENDGYTALQVTYGQARVNSLTKPEAGHFAKAGVEAGSRLVELRVDDVSDYEVGQALDAGLLEAGDKIDVTAVSKGKGFAGTMKRHNFSGQKASHGVHRVHRKPGAIGMCATPARVFKGTRMSGRMGATKVTTQNLTVVRADADQEIILVKGSVPGPKGAVVVIRDAVKG</sequence>
<dbReference type="GO" id="GO:0005840">
    <property type="term" value="C:ribosome"/>
    <property type="evidence" value="ECO:0007669"/>
    <property type="project" value="UniProtKB-KW"/>
</dbReference>
<dbReference type="InterPro" id="IPR019927">
    <property type="entry name" value="Ribosomal_uL3_bac/org-type"/>
</dbReference>
<dbReference type="PANTHER" id="PTHR11229:SF16">
    <property type="entry name" value="LARGE RIBOSOMAL SUBUNIT PROTEIN UL3C"/>
    <property type="match status" value="1"/>
</dbReference>